<comment type="caution">
    <text evidence="19">The sequence shown here is derived from an EMBL/GenBank/DDBJ whole genome shotgun (WGS) entry which is preliminary data.</text>
</comment>
<evidence type="ECO:0000256" key="15">
    <source>
        <dbReference type="RuleBase" id="RU003357"/>
    </source>
</evidence>
<keyword evidence="8" id="KW-0406">Ion transport</keyword>
<evidence type="ECO:0000256" key="8">
    <source>
        <dbReference type="ARBA" id="ARBA00023065"/>
    </source>
</evidence>
<gene>
    <name evidence="19" type="ORF">D1224_12825</name>
</gene>
<organism evidence="19 20">
    <name type="scientific">Henriciella barbarensis</name>
    <dbReference type="NCBI Taxonomy" id="86342"/>
    <lineage>
        <taxon>Bacteria</taxon>
        <taxon>Pseudomonadati</taxon>
        <taxon>Pseudomonadota</taxon>
        <taxon>Alphaproteobacteria</taxon>
        <taxon>Hyphomonadales</taxon>
        <taxon>Hyphomonadaceae</taxon>
        <taxon>Henriciella</taxon>
    </lineage>
</organism>
<evidence type="ECO:0000259" key="17">
    <source>
        <dbReference type="Pfam" id="PF00593"/>
    </source>
</evidence>
<feature type="chain" id="PRO_5017343115" evidence="16">
    <location>
        <begin position="28"/>
        <end position="784"/>
    </location>
</feature>
<dbReference type="Gene3D" id="2.40.170.20">
    <property type="entry name" value="TonB-dependent receptor, beta-barrel domain"/>
    <property type="match status" value="1"/>
</dbReference>
<keyword evidence="4" id="KW-0410">Iron transport</keyword>
<evidence type="ECO:0000256" key="16">
    <source>
        <dbReference type="SAM" id="SignalP"/>
    </source>
</evidence>
<evidence type="ECO:0000256" key="12">
    <source>
        <dbReference type="PROSITE-ProRule" id="PRU01360"/>
    </source>
</evidence>
<evidence type="ECO:0000313" key="20">
    <source>
        <dbReference type="Proteomes" id="UP000265431"/>
    </source>
</evidence>
<dbReference type="Pfam" id="PF07715">
    <property type="entry name" value="Plug"/>
    <property type="match status" value="1"/>
</dbReference>
<evidence type="ECO:0000256" key="13">
    <source>
        <dbReference type="PROSITE-ProRule" id="PRU10143"/>
    </source>
</evidence>
<evidence type="ECO:0000256" key="1">
    <source>
        <dbReference type="ARBA" id="ARBA00004571"/>
    </source>
</evidence>
<dbReference type="InterPro" id="IPR036942">
    <property type="entry name" value="Beta-barrel_TonB_sf"/>
</dbReference>
<dbReference type="CDD" id="cd01347">
    <property type="entry name" value="ligand_gated_channel"/>
    <property type="match status" value="1"/>
</dbReference>
<dbReference type="Pfam" id="PF00593">
    <property type="entry name" value="TonB_dep_Rec_b-barrel"/>
    <property type="match status" value="1"/>
</dbReference>
<keyword evidence="3 12" id="KW-1134">Transmembrane beta strand</keyword>
<keyword evidence="2 12" id="KW-0813">Transport</keyword>
<evidence type="ECO:0000256" key="11">
    <source>
        <dbReference type="ARBA" id="ARBA00023237"/>
    </source>
</evidence>
<keyword evidence="7" id="KW-0408">Iron</keyword>
<dbReference type="InterPro" id="IPR018247">
    <property type="entry name" value="EF_Hand_1_Ca_BS"/>
</dbReference>
<keyword evidence="10 12" id="KW-0472">Membrane</keyword>
<feature type="domain" description="TonB-dependent receptor plug" evidence="18">
    <location>
        <begin position="60"/>
        <end position="169"/>
    </location>
</feature>
<dbReference type="PANTHER" id="PTHR32552:SF81">
    <property type="entry name" value="TONB-DEPENDENT OUTER MEMBRANE RECEPTOR"/>
    <property type="match status" value="1"/>
</dbReference>
<accession>A0A399QRT2</accession>
<feature type="domain" description="TonB-dependent receptor-like beta-barrel" evidence="17">
    <location>
        <begin position="260"/>
        <end position="735"/>
    </location>
</feature>
<keyword evidence="19" id="KW-0675">Receptor</keyword>
<dbReference type="SUPFAM" id="SSF56935">
    <property type="entry name" value="Porins"/>
    <property type="match status" value="1"/>
</dbReference>
<dbReference type="GO" id="GO:0009279">
    <property type="term" value="C:cell outer membrane"/>
    <property type="evidence" value="ECO:0007669"/>
    <property type="project" value="UniProtKB-SubCell"/>
</dbReference>
<evidence type="ECO:0000256" key="6">
    <source>
        <dbReference type="ARBA" id="ARBA00022729"/>
    </source>
</evidence>
<evidence type="ECO:0000256" key="10">
    <source>
        <dbReference type="ARBA" id="ARBA00023136"/>
    </source>
</evidence>
<dbReference type="InterPro" id="IPR000531">
    <property type="entry name" value="Beta-barrel_TonB"/>
</dbReference>
<dbReference type="PROSITE" id="PS00430">
    <property type="entry name" value="TONB_DEPENDENT_REC_1"/>
    <property type="match status" value="1"/>
</dbReference>
<keyword evidence="5 12" id="KW-0812">Transmembrane</keyword>
<dbReference type="OrthoDB" id="7313036at2"/>
<dbReference type="PANTHER" id="PTHR32552">
    <property type="entry name" value="FERRICHROME IRON RECEPTOR-RELATED"/>
    <property type="match status" value="1"/>
</dbReference>
<protein>
    <submittedName>
        <fullName evidence="19">TonB-dependent receptor</fullName>
    </submittedName>
</protein>
<keyword evidence="20" id="KW-1185">Reference proteome</keyword>
<dbReference type="PROSITE" id="PS52016">
    <property type="entry name" value="TONB_DEPENDENT_REC_3"/>
    <property type="match status" value="1"/>
</dbReference>
<comment type="subcellular location">
    <subcellularLocation>
        <location evidence="1 12">Cell outer membrane</location>
        <topology evidence="1 12">Multi-pass membrane protein</topology>
    </subcellularLocation>
</comment>
<dbReference type="InterPro" id="IPR010916">
    <property type="entry name" value="TonB_box_CS"/>
</dbReference>
<reference evidence="19 20" key="1">
    <citation type="submission" date="2018-08" db="EMBL/GenBank/DDBJ databases">
        <title>Henriciella mobilis sp. nov., isolated from seawater.</title>
        <authorList>
            <person name="Cheng H."/>
            <person name="Wu Y.-H."/>
            <person name="Xu X.-W."/>
            <person name="Guo L.-L."/>
        </authorList>
    </citation>
    <scope>NUCLEOTIDE SEQUENCE [LARGE SCALE GENOMIC DNA]</scope>
    <source>
        <strain evidence="19 20">CCUG66934</strain>
    </source>
</reference>
<dbReference type="EMBL" id="QWGB01000008">
    <property type="protein sequence ID" value="RIJ21636.1"/>
    <property type="molecule type" value="Genomic_DNA"/>
</dbReference>
<dbReference type="InterPro" id="IPR012910">
    <property type="entry name" value="Plug_dom"/>
</dbReference>
<feature type="short sequence motif" description="TonB box" evidence="13">
    <location>
        <begin position="48"/>
        <end position="54"/>
    </location>
</feature>
<evidence type="ECO:0000256" key="2">
    <source>
        <dbReference type="ARBA" id="ARBA00022448"/>
    </source>
</evidence>
<name>A0A399QRT2_9PROT</name>
<keyword evidence="6 16" id="KW-0732">Signal</keyword>
<dbReference type="InterPro" id="IPR010917">
    <property type="entry name" value="TonB_rcpt_CS"/>
</dbReference>
<proteinExistence type="inferred from homology"/>
<dbReference type="RefSeq" id="WP_119380355.1">
    <property type="nucleotide sequence ID" value="NZ_QWGB01000008.1"/>
</dbReference>
<keyword evidence="9 13" id="KW-0798">TonB box</keyword>
<dbReference type="AlphaFoldDB" id="A0A399QRT2"/>
<feature type="signal peptide" evidence="16">
    <location>
        <begin position="1"/>
        <end position="27"/>
    </location>
</feature>
<comment type="similarity">
    <text evidence="12 15">Belongs to the TonB-dependent receptor family.</text>
</comment>
<dbReference type="Proteomes" id="UP000265431">
    <property type="component" value="Unassembled WGS sequence"/>
</dbReference>
<evidence type="ECO:0000313" key="19">
    <source>
        <dbReference type="EMBL" id="RIJ21636.1"/>
    </source>
</evidence>
<evidence type="ECO:0000259" key="18">
    <source>
        <dbReference type="Pfam" id="PF07715"/>
    </source>
</evidence>
<evidence type="ECO:0000256" key="5">
    <source>
        <dbReference type="ARBA" id="ARBA00022692"/>
    </source>
</evidence>
<evidence type="ECO:0000256" key="3">
    <source>
        <dbReference type="ARBA" id="ARBA00022452"/>
    </source>
</evidence>
<keyword evidence="11 12" id="KW-0998">Cell outer membrane</keyword>
<dbReference type="InterPro" id="IPR039426">
    <property type="entry name" value="TonB-dep_rcpt-like"/>
</dbReference>
<dbReference type="PROSITE" id="PS00018">
    <property type="entry name" value="EF_HAND_1"/>
    <property type="match status" value="1"/>
</dbReference>
<feature type="short sequence motif" description="TonB C-terminal box" evidence="14">
    <location>
        <begin position="767"/>
        <end position="784"/>
    </location>
</feature>
<dbReference type="PROSITE" id="PS01156">
    <property type="entry name" value="TONB_DEPENDENT_REC_2"/>
    <property type="match status" value="1"/>
</dbReference>
<evidence type="ECO:0000256" key="9">
    <source>
        <dbReference type="ARBA" id="ARBA00023077"/>
    </source>
</evidence>
<evidence type="ECO:0000256" key="7">
    <source>
        <dbReference type="ARBA" id="ARBA00023004"/>
    </source>
</evidence>
<dbReference type="GO" id="GO:0006826">
    <property type="term" value="P:iron ion transport"/>
    <property type="evidence" value="ECO:0007669"/>
    <property type="project" value="UniProtKB-KW"/>
</dbReference>
<evidence type="ECO:0000256" key="14">
    <source>
        <dbReference type="PROSITE-ProRule" id="PRU10144"/>
    </source>
</evidence>
<sequence>MKLCTPHTARLALASVIALTAGMAANAQTDAVASDTPEKAQDQRRFNTVTVTAQRREQSLVDVPLSVSAFDGDLLADLGVADLTEVAKISPNVTLEVSRGTNTTLSAFIRGVGQQDPVAGFEAGVGLYVDDVYLNRPQGAVLDVYDVERVEVLRGPQGTLYGRNTIGGAIKYVTRGLTDEPTFEANVKVGSYSRLDGTLTTSLPVTDSFRVGAAIASFNRDGFGENRITGEENYNKELFGARVSAELDLAENFQLRAAADYSLDKSNARQGHRLIPDQFPPFTYPVLGDVFDTRAGLNAVDQRVEAYGGSLVAEWNLNDNWTIKNILAYREDESTSPIDFDSLPEADVDVPAIYENDQFSEELQFLYSGDRLNGLIGVYYLDANASTVFDVLLATTGDLLSLPGLNAQTFGDVGTETWSIFGDFTYDLTDRWSLSLGGRYTEDTRTSLIQRRTYIGGFSEFFGGAGIPIATTSDFEGEATFDDFSPRVSLSYAVTPESNVYATYSQGFKGGSFDPRGQTTAAPDLNQDGVVSQDEIYTFMQFDPEEVDSYEVGYKASQLDGRVNYSLAGFYSDYKDVQVPGSIGVDTDGDGVNDSFSGVTTNAGAATIWGVEFEGTATLAEDMARPGDLLNLGWSVGYLDAQYDEFIDAFGNDVSDQRVIQNTPDWTANGRISYDTPFAGGNLLLNTQLSYRGESSQFEVPNPFLDQEAFTLWDASIRWETEDGRWGFSLTGKNLTDEEYIVAGYNFVTVNPNGTFTPTLGLEGTLTAFYGDPRTVTAGIDYRF</sequence>
<evidence type="ECO:0000256" key="4">
    <source>
        <dbReference type="ARBA" id="ARBA00022496"/>
    </source>
</evidence>